<dbReference type="PATRIC" id="fig|135735.6.peg.665"/>
<dbReference type="PANTHER" id="PTHR12677">
    <property type="entry name" value="GOLGI APPARATUS MEMBRANE PROTEIN TVP38-RELATED"/>
    <property type="match status" value="1"/>
</dbReference>
<accession>A0A0H4KSM2</accession>
<name>A0A0H4KSM2_9BACI</name>
<reference evidence="8" key="2">
    <citation type="submission" date="2015-06" db="EMBL/GenBank/DDBJ databases">
        <title>Genome Sequence of Bacillus endophyticus and Analysis of its Companion Mechanism in the Ketogulonigenium vulgare-Bacillus strain Consortium.</title>
        <authorList>
            <person name="Jia N."/>
            <person name="Du J."/>
            <person name="Ding M.-Z."/>
            <person name="Gao F."/>
            <person name="Yuan Y.-J."/>
        </authorList>
    </citation>
    <scope>NUCLEOTIDE SEQUENCE [LARGE SCALE GENOMIC DNA]</scope>
    <source>
        <strain evidence="8">Hbe603</strain>
    </source>
</reference>
<evidence type="ECO:0000256" key="2">
    <source>
        <dbReference type="ARBA" id="ARBA00022475"/>
    </source>
</evidence>
<reference evidence="7 8" key="1">
    <citation type="journal article" date="2015" name="PLoS ONE">
        <title>Genome Sequence of Bacillus endophyticus and Analysis of Its Companion Mechanism in the Ketogulonigenium vulgare-Bacillus Strain Consortium.</title>
        <authorList>
            <person name="Jia N."/>
            <person name="Du J."/>
            <person name="Ding M.Z."/>
            <person name="Gao F."/>
            <person name="Yuan Y.J."/>
        </authorList>
    </citation>
    <scope>NUCLEOTIDE SEQUENCE [LARGE SCALE GENOMIC DNA]</scope>
    <source>
        <strain evidence="7 8">Hbe603</strain>
    </source>
</reference>
<feature type="transmembrane region" description="Helical" evidence="6">
    <location>
        <begin position="29"/>
        <end position="54"/>
    </location>
</feature>
<comment type="similarity">
    <text evidence="6">Belongs to the TVP38/TMEM64 family.</text>
</comment>
<evidence type="ECO:0000256" key="6">
    <source>
        <dbReference type="RuleBase" id="RU366058"/>
    </source>
</evidence>
<organism evidence="7 8">
    <name type="scientific">Priestia filamentosa</name>
    <dbReference type="NCBI Taxonomy" id="1402861"/>
    <lineage>
        <taxon>Bacteria</taxon>
        <taxon>Bacillati</taxon>
        <taxon>Bacillota</taxon>
        <taxon>Bacilli</taxon>
        <taxon>Bacillales</taxon>
        <taxon>Bacillaceae</taxon>
        <taxon>Priestia</taxon>
    </lineage>
</organism>
<gene>
    <name evidence="7" type="ORF">BEH_03560</name>
</gene>
<evidence type="ECO:0000256" key="1">
    <source>
        <dbReference type="ARBA" id="ARBA00004651"/>
    </source>
</evidence>
<keyword evidence="4 6" id="KW-1133">Transmembrane helix</keyword>
<feature type="transmembrane region" description="Helical" evidence="6">
    <location>
        <begin position="175"/>
        <end position="191"/>
    </location>
</feature>
<dbReference type="OrthoDB" id="1651121at2"/>
<comment type="subcellular location">
    <subcellularLocation>
        <location evidence="1 6">Cell membrane</location>
        <topology evidence="1 6">Multi-pass membrane protein</topology>
    </subcellularLocation>
</comment>
<feature type="transmembrane region" description="Helical" evidence="6">
    <location>
        <begin position="113"/>
        <end position="137"/>
    </location>
</feature>
<dbReference type="AlphaFoldDB" id="A0A0H4KSM2"/>
<evidence type="ECO:0000256" key="3">
    <source>
        <dbReference type="ARBA" id="ARBA00022692"/>
    </source>
</evidence>
<evidence type="ECO:0000256" key="5">
    <source>
        <dbReference type="ARBA" id="ARBA00023136"/>
    </source>
</evidence>
<dbReference type="Pfam" id="PF09335">
    <property type="entry name" value="VTT_dom"/>
    <property type="match status" value="1"/>
</dbReference>
<keyword evidence="5 6" id="KW-0472">Membrane</keyword>
<accession>A0A231S752</accession>
<dbReference type="GO" id="GO:0005886">
    <property type="term" value="C:plasma membrane"/>
    <property type="evidence" value="ECO:0007669"/>
    <property type="project" value="UniProtKB-SubCell"/>
</dbReference>
<dbReference type="InterPro" id="IPR032816">
    <property type="entry name" value="VTT_dom"/>
</dbReference>
<protein>
    <recommendedName>
        <fullName evidence="6">TVP38/TMEM64 family membrane protein</fullName>
    </recommendedName>
</protein>
<dbReference type="RefSeq" id="WP_019393891.1">
    <property type="nucleotide sequence ID" value="NZ_ALIM01000032.1"/>
</dbReference>
<evidence type="ECO:0000313" key="8">
    <source>
        <dbReference type="Proteomes" id="UP000036202"/>
    </source>
</evidence>
<dbReference type="EMBL" id="CP011974">
    <property type="protein sequence ID" value="AKO91268.1"/>
    <property type="molecule type" value="Genomic_DNA"/>
</dbReference>
<evidence type="ECO:0000256" key="4">
    <source>
        <dbReference type="ARBA" id="ARBA00022989"/>
    </source>
</evidence>
<keyword evidence="2 6" id="KW-1003">Cell membrane</keyword>
<dbReference type="GeneID" id="93702754"/>
<feature type="transmembrane region" description="Helical" evidence="6">
    <location>
        <begin position="60"/>
        <end position="84"/>
    </location>
</feature>
<feature type="transmembrane region" description="Helical" evidence="6">
    <location>
        <begin position="143"/>
        <end position="163"/>
    </location>
</feature>
<dbReference type="InterPro" id="IPR015414">
    <property type="entry name" value="TMEM64"/>
</dbReference>
<keyword evidence="8" id="KW-1185">Reference proteome</keyword>
<sequence>MEEAWALNEVEHFFTLENILDLLNKYQSFGLLPGILLPFLEAFIPILPLFVFVVANSAAFGLWLGFLISWLGAVGGALCVFLLVRKYGQRRIFNFLHRHQQVRRVMDWLERHGFGPLFIMLCFPFTPSAAINVVAGLSRVSMAQFALAVMAGKMVMIFAISYIGEDIGSFFREPLKTVIVLAVIVILWIVGKRIEIHLNTKTGYKQRKRERG</sequence>
<evidence type="ECO:0000313" key="7">
    <source>
        <dbReference type="EMBL" id="AKO91268.1"/>
    </source>
</evidence>
<proteinExistence type="inferred from homology"/>
<keyword evidence="3 6" id="KW-0812">Transmembrane</keyword>
<dbReference type="KEGG" id="beo:BEH_03560"/>
<dbReference type="PANTHER" id="PTHR12677:SF55">
    <property type="entry name" value="UNDECAPRENYL PHOSPHATE TRANSPORTER SAOUHSC_00901-RELATED"/>
    <property type="match status" value="1"/>
</dbReference>
<dbReference type="Proteomes" id="UP000036202">
    <property type="component" value="Chromosome"/>
</dbReference>